<feature type="region of interest" description="Disordered" evidence="1">
    <location>
        <begin position="1"/>
        <end position="20"/>
    </location>
</feature>
<feature type="domain" description="Beta-lactamase-related" evidence="2">
    <location>
        <begin position="36"/>
        <end position="379"/>
    </location>
</feature>
<reference evidence="3 4" key="1">
    <citation type="submission" date="2019-09" db="EMBL/GenBank/DDBJ databases">
        <title>Whole genome sequencing of Microbacterium maritypicum.</title>
        <authorList>
            <person name="Lenchi N."/>
        </authorList>
    </citation>
    <scope>NUCLEOTIDE SEQUENCE [LARGE SCALE GENOMIC DNA]</scope>
    <source>
        <strain evidence="3 4">DSM 12512</strain>
    </source>
</reference>
<name>A0AAD3X2F4_MICMQ</name>
<proteinExistence type="predicted"/>
<dbReference type="Gene3D" id="3.40.710.10">
    <property type="entry name" value="DD-peptidase/beta-lactamase superfamily"/>
    <property type="match status" value="1"/>
</dbReference>
<dbReference type="Proteomes" id="UP000436027">
    <property type="component" value="Unassembled WGS sequence"/>
</dbReference>
<accession>A0AAD3X2F4</accession>
<dbReference type="InterPro" id="IPR001466">
    <property type="entry name" value="Beta-lactam-related"/>
</dbReference>
<evidence type="ECO:0000259" key="2">
    <source>
        <dbReference type="Pfam" id="PF00144"/>
    </source>
</evidence>
<evidence type="ECO:0000256" key="1">
    <source>
        <dbReference type="SAM" id="MobiDB-lite"/>
    </source>
</evidence>
<dbReference type="InterPro" id="IPR012338">
    <property type="entry name" value="Beta-lactam/transpept-like"/>
</dbReference>
<evidence type="ECO:0000313" key="3">
    <source>
        <dbReference type="EMBL" id="KAB1886004.1"/>
    </source>
</evidence>
<comment type="caution">
    <text evidence="3">The sequence shown here is derived from an EMBL/GenBank/DDBJ whole genome shotgun (WGS) entry which is preliminary data.</text>
</comment>
<gene>
    <name evidence="3" type="ORF">F6W70_00625</name>
</gene>
<dbReference type="AlphaFoldDB" id="A0AAD3X2F4"/>
<dbReference type="PANTHER" id="PTHR46825:SF9">
    <property type="entry name" value="BETA-LACTAMASE-RELATED DOMAIN-CONTAINING PROTEIN"/>
    <property type="match status" value="1"/>
</dbReference>
<evidence type="ECO:0000313" key="4">
    <source>
        <dbReference type="Proteomes" id="UP000436027"/>
    </source>
</evidence>
<dbReference type="InterPro" id="IPR050491">
    <property type="entry name" value="AmpC-like"/>
</dbReference>
<dbReference type="PANTHER" id="PTHR46825">
    <property type="entry name" value="D-ALANYL-D-ALANINE-CARBOXYPEPTIDASE/ENDOPEPTIDASE AMPH"/>
    <property type="match status" value="1"/>
</dbReference>
<dbReference type="Pfam" id="PF00144">
    <property type="entry name" value="Beta-lactamase"/>
    <property type="match status" value="1"/>
</dbReference>
<dbReference type="EMBL" id="WAAQ01000001">
    <property type="protein sequence ID" value="KAB1886004.1"/>
    <property type="molecule type" value="Genomic_DNA"/>
</dbReference>
<sequence>MRGAREAGDEPAFLPPQNKGVSMSSETLVVPLIDQLDAFFGQYTAAGQSPGLVYGLVGADGLEHTRGFGTADDQGNAPDADTVFPIASMTKSFVALGALLARDRGLLDLNAPITDFYPQWHGTVGEEPAVAPTLRQLLSMGGGLTEDNSWVDPFLGLSEAELVERIRPGFNYSNHPGSAFEYSNIGFTMAGLAVGKAVGRRVEDWVTDEILRPLGMNSTWFDNRAPEGGTLRAVGYSLNTEGEWAGFPPAVSDAMAAAGGMQSTITDLSVWVRFLAAATRPATASADDGDAVVSRASRRELQRIHQVDIPSLQARPDGTWKFVTGGYALGLFVREDLHRGRIVTHSGGLPGFILNMVWHADSGTGVVVLTNSHRGNPVSLSEDALFRALAVHDTPARTVRPWPETRRLMAAADALVRSWDDDAAAEIFADNIDFDRPLPQRRAAIDELIAQVGPLRQDAGAPEIVSSATPADITWSIPAERGELICMIHLTPVRPAQIQEFEVIAVDRGVPRAARPTDVSARRRTYARPTVSPLPNTHVV</sequence>
<feature type="region of interest" description="Disordered" evidence="1">
    <location>
        <begin position="515"/>
        <end position="540"/>
    </location>
</feature>
<dbReference type="SUPFAM" id="SSF56601">
    <property type="entry name" value="beta-lactamase/transpeptidase-like"/>
    <property type="match status" value="1"/>
</dbReference>
<organism evidence="3 4">
    <name type="scientific">Microbacterium maritypicum</name>
    <name type="common">Microbacterium liquefaciens</name>
    <dbReference type="NCBI Taxonomy" id="33918"/>
    <lineage>
        <taxon>Bacteria</taxon>
        <taxon>Bacillati</taxon>
        <taxon>Actinomycetota</taxon>
        <taxon>Actinomycetes</taxon>
        <taxon>Micrococcales</taxon>
        <taxon>Microbacteriaceae</taxon>
        <taxon>Microbacterium</taxon>
    </lineage>
</organism>
<protein>
    <submittedName>
        <fullName evidence="3">Beta-lactamase family protein</fullName>
    </submittedName>
</protein>